<dbReference type="EMBL" id="JARBHB010000001">
    <property type="protein sequence ID" value="KAJ8895522.1"/>
    <property type="molecule type" value="Genomic_DNA"/>
</dbReference>
<evidence type="ECO:0000313" key="2">
    <source>
        <dbReference type="Proteomes" id="UP001159363"/>
    </source>
</evidence>
<keyword evidence="2" id="KW-1185">Reference proteome</keyword>
<reference evidence="1 2" key="1">
    <citation type="submission" date="2023-02" db="EMBL/GenBank/DDBJ databases">
        <title>LHISI_Scaffold_Assembly.</title>
        <authorList>
            <person name="Stuart O.P."/>
            <person name="Cleave R."/>
            <person name="Magrath M.J.L."/>
            <person name="Mikheyev A.S."/>
        </authorList>
    </citation>
    <scope>NUCLEOTIDE SEQUENCE [LARGE SCALE GENOMIC DNA]</scope>
    <source>
        <strain evidence="1">Daus_M_001</strain>
        <tissue evidence="1">Leg muscle</tissue>
    </source>
</reference>
<sequence>MVCTEPVGGSAPKFPTGDKSRTVETKQANSFTLFCPAQGKLFQNGGFATLWVCTEPVGSAKPKFSKYEDKIRGFEVFRKMGTTFVMQCPAQGFPVPLFSSQLWINYEALKHCVTQASQFNAQHKVFLSQHLEPVGSAKPKFSSVSKIRGFDAQHNIGAMFILQCPAQGFPVPVFSVQSKGFLSQLLEPVGSTSPKISVVAKSQGLEAKSNHSFVVMCPAQAFPVPAFSLWLMSERNYFPTFCMIVFEWIILESKRLLVVNRSYYRWAHIVEPVGSSAPKFSTVDNLQGLKARFSHSFALPCPAQGFPVPVFR</sequence>
<accession>A0ABQ9IGD4</accession>
<protein>
    <submittedName>
        <fullName evidence="1">Uncharacterized protein</fullName>
    </submittedName>
</protein>
<gene>
    <name evidence="1" type="ORF">PR048_000858</name>
</gene>
<organism evidence="1 2">
    <name type="scientific">Dryococelus australis</name>
    <dbReference type="NCBI Taxonomy" id="614101"/>
    <lineage>
        <taxon>Eukaryota</taxon>
        <taxon>Metazoa</taxon>
        <taxon>Ecdysozoa</taxon>
        <taxon>Arthropoda</taxon>
        <taxon>Hexapoda</taxon>
        <taxon>Insecta</taxon>
        <taxon>Pterygota</taxon>
        <taxon>Neoptera</taxon>
        <taxon>Polyneoptera</taxon>
        <taxon>Phasmatodea</taxon>
        <taxon>Verophasmatodea</taxon>
        <taxon>Anareolatae</taxon>
        <taxon>Phasmatidae</taxon>
        <taxon>Eurycanthinae</taxon>
        <taxon>Dryococelus</taxon>
    </lineage>
</organism>
<name>A0ABQ9IGD4_9NEOP</name>
<dbReference type="Proteomes" id="UP001159363">
    <property type="component" value="Chromosome 1"/>
</dbReference>
<evidence type="ECO:0000313" key="1">
    <source>
        <dbReference type="EMBL" id="KAJ8895522.1"/>
    </source>
</evidence>
<comment type="caution">
    <text evidence="1">The sequence shown here is derived from an EMBL/GenBank/DDBJ whole genome shotgun (WGS) entry which is preliminary data.</text>
</comment>
<proteinExistence type="predicted"/>